<feature type="compositionally biased region" description="Low complexity" evidence="1">
    <location>
        <begin position="22"/>
        <end position="44"/>
    </location>
</feature>
<name>A0A9X3SHH1_9ACTN</name>
<sequence length="81" mass="8082">MGIQQRMFGEGASGPQVVLDPDAAQGAERAAGARAAGTDSQAAPAVPPAAVEAVTGVEVDPAAPVWEWAVPGLDQARFTAV</sequence>
<dbReference type="RefSeq" id="WP_270074371.1">
    <property type="nucleotide sequence ID" value="NZ_JAJAQC010000049.1"/>
</dbReference>
<keyword evidence="3" id="KW-1185">Reference proteome</keyword>
<organism evidence="2 3">
    <name type="scientific">Streptomonospora mangrovi</name>
    <dbReference type="NCBI Taxonomy" id="2883123"/>
    <lineage>
        <taxon>Bacteria</taxon>
        <taxon>Bacillati</taxon>
        <taxon>Actinomycetota</taxon>
        <taxon>Actinomycetes</taxon>
        <taxon>Streptosporangiales</taxon>
        <taxon>Nocardiopsidaceae</taxon>
        <taxon>Streptomonospora</taxon>
    </lineage>
</organism>
<dbReference type="AlphaFoldDB" id="A0A9X3SHH1"/>
<accession>A0A9X3SHH1</accession>
<reference evidence="2" key="1">
    <citation type="submission" date="2021-10" db="EMBL/GenBank/DDBJ databases">
        <title>Streptomonospora sp. nov., isolated from mangrove soil.</title>
        <authorList>
            <person name="Chen X."/>
            <person name="Ge X."/>
            <person name="Liu W."/>
        </authorList>
    </citation>
    <scope>NUCLEOTIDE SEQUENCE</scope>
    <source>
        <strain evidence="2">S1-112</strain>
    </source>
</reference>
<dbReference type="Proteomes" id="UP001140076">
    <property type="component" value="Unassembled WGS sequence"/>
</dbReference>
<evidence type="ECO:0000313" key="3">
    <source>
        <dbReference type="Proteomes" id="UP001140076"/>
    </source>
</evidence>
<feature type="region of interest" description="Disordered" evidence="1">
    <location>
        <begin position="1"/>
        <end position="44"/>
    </location>
</feature>
<comment type="caution">
    <text evidence="2">The sequence shown here is derived from an EMBL/GenBank/DDBJ whole genome shotgun (WGS) entry which is preliminary data.</text>
</comment>
<evidence type="ECO:0000256" key="1">
    <source>
        <dbReference type="SAM" id="MobiDB-lite"/>
    </source>
</evidence>
<protein>
    <submittedName>
        <fullName evidence="2">Uncharacterized protein</fullName>
    </submittedName>
</protein>
<gene>
    <name evidence="2" type="ORF">LG943_22775</name>
</gene>
<proteinExistence type="predicted"/>
<evidence type="ECO:0000313" key="2">
    <source>
        <dbReference type="EMBL" id="MDA0567120.1"/>
    </source>
</evidence>
<dbReference type="EMBL" id="JAJAQC010000049">
    <property type="protein sequence ID" value="MDA0567120.1"/>
    <property type="molecule type" value="Genomic_DNA"/>
</dbReference>